<evidence type="ECO:0008006" key="3">
    <source>
        <dbReference type="Google" id="ProtNLM"/>
    </source>
</evidence>
<reference evidence="1 2" key="1">
    <citation type="submission" date="2023-03" db="EMBL/GenBank/DDBJ databases">
        <authorList>
            <person name="Shen W."/>
            <person name="Cai J."/>
        </authorList>
    </citation>
    <scope>NUCLEOTIDE SEQUENCE [LARGE SCALE GENOMIC DNA]</scope>
    <source>
        <strain evidence="1 2">Y59</strain>
    </source>
</reference>
<name>A0ABU3FE53_9ENTE</name>
<dbReference type="EMBL" id="JARQAZ010000001">
    <property type="protein sequence ID" value="MDT2769317.1"/>
    <property type="molecule type" value="Genomic_DNA"/>
</dbReference>
<dbReference type="SUPFAM" id="SSF56801">
    <property type="entry name" value="Acetyl-CoA synthetase-like"/>
    <property type="match status" value="1"/>
</dbReference>
<sequence>MKTYPLPYLISYARENSPFYRELYRELPAKADFSQLPLIDQTSFWQEPRAVLSYVPNDGHVFRSGGTTGKPKLTYYAEEEWQTMCESTAFMMPQSNLQYGDRVVNLFYSGNMYASFLYCYSLFRLSPVKVQQFDVSGQVAIDVIADLILENQINVIAGLPSMIIKVLAYARKKTMTILLLRRFIMPVNHCFQIRWKRVVSIYQRLIFVRSHMRQMMAGSSAFLIKAVN</sequence>
<proteinExistence type="predicted"/>
<dbReference type="InterPro" id="IPR042099">
    <property type="entry name" value="ANL_N_sf"/>
</dbReference>
<comment type="caution">
    <text evidence="1">The sequence shown here is derived from an EMBL/GenBank/DDBJ whole genome shotgun (WGS) entry which is preliminary data.</text>
</comment>
<keyword evidence="2" id="KW-1185">Reference proteome</keyword>
<protein>
    <recommendedName>
        <fullName evidence="3">AMP-dependent synthetase/ligase domain-containing protein</fullName>
    </recommendedName>
</protein>
<gene>
    <name evidence="1" type="ORF">P7H46_00535</name>
</gene>
<accession>A0ABU3FE53</accession>
<dbReference type="Proteomes" id="UP001269061">
    <property type="component" value="Unassembled WGS sequence"/>
</dbReference>
<organism evidence="1 2">
    <name type="scientific">Enterococcus pseudoavium</name>
    <dbReference type="NCBI Taxonomy" id="44007"/>
    <lineage>
        <taxon>Bacteria</taxon>
        <taxon>Bacillati</taxon>
        <taxon>Bacillota</taxon>
        <taxon>Bacilli</taxon>
        <taxon>Lactobacillales</taxon>
        <taxon>Enterococcaceae</taxon>
        <taxon>Enterococcus</taxon>
    </lineage>
</organism>
<dbReference type="Gene3D" id="3.40.50.12780">
    <property type="entry name" value="N-terminal domain of ligase-like"/>
    <property type="match status" value="1"/>
</dbReference>
<evidence type="ECO:0000313" key="1">
    <source>
        <dbReference type="EMBL" id="MDT2769317.1"/>
    </source>
</evidence>
<evidence type="ECO:0000313" key="2">
    <source>
        <dbReference type="Proteomes" id="UP001269061"/>
    </source>
</evidence>
<dbReference type="RefSeq" id="WP_311815115.1">
    <property type="nucleotide sequence ID" value="NZ_JARQAV010000004.1"/>
</dbReference>